<comment type="caution">
    <text evidence="1">The sequence shown here is derived from an EMBL/GenBank/DDBJ whole genome shotgun (WGS) entry which is preliminary data.</text>
</comment>
<dbReference type="PANTHER" id="PTHR13162:SF8">
    <property type="entry name" value="CCR4-NOT TRANSCRIPTION COMPLEX SUBUNIT 1"/>
    <property type="match status" value="1"/>
</dbReference>
<sequence length="150" mass="17253">LSFVQHSLMNPDVFCFADYPCHTVVIDLLKAPPEDDNREIATWYRTLAADFIHKVFVTSCRKSLDLVESLLRLSEVGQYEQVKQLFNFPIKHCPDMLVLALLQISTSWHTLRHELISTLMPIFLGNHPNSAIILHYAWHGQVGLFIILPQ</sequence>
<gene>
    <name evidence="1" type="primary">CNOT1_5</name>
    <name evidence="1" type="ORF">XENOCAPTIV_017449</name>
</gene>
<dbReference type="EMBL" id="JAHRIN010054050">
    <property type="protein sequence ID" value="MEQ2210668.1"/>
    <property type="molecule type" value="Genomic_DNA"/>
</dbReference>
<accession>A0ABV0RT27</accession>
<evidence type="ECO:0000313" key="1">
    <source>
        <dbReference type="EMBL" id="MEQ2210668.1"/>
    </source>
</evidence>
<reference evidence="1 2" key="1">
    <citation type="submission" date="2021-06" db="EMBL/GenBank/DDBJ databases">
        <authorList>
            <person name="Palmer J.M."/>
        </authorList>
    </citation>
    <scope>NUCLEOTIDE SEQUENCE [LARGE SCALE GENOMIC DNA]</scope>
    <source>
        <strain evidence="1 2">XC_2019</strain>
        <tissue evidence="1">Muscle</tissue>
    </source>
</reference>
<evidence type="ECO:0000313" key="2">
    <source>
        <dbReference type="Proteomes" id="UP001434883"/>
    </source>
</evidence>
<dbReference type="Proteomes" id="UP001434883">
    <property type="component" value="Unassembled WGS sequence"/>
</dbReference>
<protein>
    <submittedName>
        <fullName evidence="1">CCR4-NOT transcription complex subunit 1</fullName>
    </submittedName>
</protein>
<proteinExistence type="predicted"/>
<feature type="non-terminal residue" evidence="1">
    <location>
        <position position="1"/>
    </location>
</feature>
<organism evidence="1 2">
    <name type="scientific">Xenoophorus captivus</name>
    <dbReference type="NCBI Taxonomy" id="1517983"/>
    <lineage>
        <taxon>Eukaryota</taxon>
        <taxon>Metazoa</taxon>
        <taxon>Chordata</taxon>
        <taxon>Craniata</taxon>
        <taxon>Vertebrata</taxon>
        <taxon>Euteleostomi</taxon>
        <taxon>Actinopterygii</taxon>
        <taxon>Neopterygii</taxon>
        <taxon>Teleostei</taxon>
        <taxon>Neoteleostei</taxon>
        <taxon>Acanthomorphata</taxon>
        <taxon>Ovalentaria</taxon>
        <taxon>Atherinomorphae</taxon>
        <taxon>Cyprinodontiformes</taxon>
        <taxon>Goodeidae</taxon>
        <taxon>Xenoophorus</taxon>
    </lineage>
</organism>
<dbReference type="InterPro" id="IPR040398">
    <property type="entry name" value="Not1"/>
</dbReference>
<keyword evidence="2" id="KW-1185">Reference proteome</keyword>
<dbReference type="PANTHER" id="PTHR13162">
    <property type="entry name" value="CCR4-NOT TRANSCRIPTION COMPLEX"/>
    <property type="match status" value="1"/>
</dbReference>
<name>A0ABV0RT27_9TELE</name>